<keyword evidence="1" id="KW-0472">Membrane</keyword>
<sequence length="109" mass="12850">MLMAHDVNVMLGITCHYALSLNEMVYDGYDVISLLSVVHVICYPRSKFIVGFIRLRHLRQSIDKYLLNTCPLVCFMYQLMSIYHLMIFLLSSSFLLFLLLSFCYYLYLI</sequence>
<feature type="transmembrane region" description="Helical" evidence="1">
    <location>
        <begin position="89"/>
        <end position="108"/>
    </location>
</feature>
<feature type="transmembrane region" description="Helical" evidence="1">
    <location>
        <begin position="31"/>
        <end position="53"/>
    </location>
</feature>
<comment type="caution">
    <text evidence="2">The sequence shown here is derived from an EMBL/GenBank/DDBJ whole genome shotgun (WGS) entry which is preliminary data.</text>
</comment>
<keyword evidence="3" id="KW-1185">Reference proteome</keyword>
<proteinExistence type="predicted"/>
<gene>
    <name evidence="2" type="ORF">B0682_04890</name>
</gene>
<name>A0A1T0CHW0_9GAMM</name>
<dbReference type="AlphaFoldDB" id="A0A1T0CHW0"/>
<organism evidence="2 3">
    <name type="scientific">Lwoffella lincolnii</name>
    <dbReference type="NCBI Taxonomy" id="90241"/>
    <lineage>
        <taxon>Bacteria</taxon>
        <taxon>Pseudomonadati</taxon>
        <taxon>Pseudomonadota</taxon>
        <taxon>Gammaproteobacteria</taxon>
        <taxon>Moraxellales</taxon>
        <taxon>Moraxellaceae</taxon>
        <taxon>Lwoffella</taxon>
    </lineage>
</organism>
<evidence type="ECO:0000256" key="1">
    <source>
        <dbReference type="SAM" id="Phobius"/>
    </source>
</evidence>
<evidence type="ECO:0000313" key="2">
    <source>
        <dbReference type="EMBL" id="OOS21924.1"/>
    </source>
</evidence>
<feature type="transmembrane region" description="Helical" evidence="1">
    <location>
        <begin position="65"/>
        <end position="83"/>
    </location>
</feature>
<accession>A0A1T0CHW0</accession>
<keyword evidence="1" id="KW-1133">Transmembrane helix</keyword>
<protein>
    <submittedName>
        <fullName evidence="2">Uncharacterized protein</fullName>
    </submittedName>
</protein>
<dbReference type="EMBL" id="MUYT01000004">
    <property type="protein sequence ID" value="OOS21924.1"/>
    <property type="molecule type" value="Genomic_DNA"/>
</dbReference>
<keyword evidence="1" id="KW-0812">Transmembrane</keyword>
<evidence type="ECO:0000313" key="3">
    <source>
        <dbReference type="Proteomes" id="UP000191094"/>
    </source>
</evidence>
<dbReference type="Proteomes" id="UP000191094">
    <property type="component" value="Unassembled WGS sequence"/>
</dbReference>
<reference evidence="2 3" key="1">
    <citation type="submission" date="2017-02" db="EMBL/GenBank/DDBJ databases">
        <title>Draft genome sequence of Moraxella lincolnii CCUG 9405T type strain.</title>
        <authorList>
            <person name="Salva-Serra F."/>
            <person name="Engstrom-Jakobsson H."/>
            <person name="Thorell K."/>
            <person name="Jaen-Luchoro D."/>
            <person name="Gonzales-Siles L."/>
            <person name="Karlsson R."/>
            <person name="Yazdan S."/>
            <person name="Boulund F."/>
            <person name="Johnning A."/>
            <person name="Engstrand L."/>
            <person name="Kristiansson E."/>
            <person name="Moore E."/>
        </authorList>
    </citation>
    <scope>NUCLEOTIDE SEQUENCE [LARGE SCALE GENOMIC DNA]</scope>
    <source>
        <strain evidence="2 3">CCUG 9405</strain>
    </source>
</reference>